<feature type="domain" description="Plasmid replication protein C N-terminal" evidence="2">
    <location>
        <begin position="16"/>
        <end position="175"/>
    </location>
</feature>
<evidence type="ECO:0000259" key="2">
    <source>
        <dbReference type="Pfam" id="PF03428"/>
    </source>
</evidence>
<name>A0A8B2NNJ5_9HYPH</name>
<accession>A0A8B2NNJ5</accession>
<comment type="caution">
    <text evidence="4">The sequence shown here is derived from an EMBL/GenBank/DDBJ whole genome shotgun (WGS) entry which is preliminary data.</text>
</comment>
<dbReference type="InterPro" id="IPR021760">
    <property type="entry name" value="RepC_C"/>
</dbReference>
<feature type="region of interest" description="Disordered" evidence="1">
    <location>
        <begin position="229"/>
        <end position="326"/>
    </location>
</feature>
<sequence>MQLASSGGRRLRHAALVAGQHALDSGRIVTRKELSAAYRLAQEALGLRPTLRLVLSELVANWGEQPWERLLVWPSNEHLILRTGLSERALRVAFRALTDLGLIVPKDSPNGKRYAVRDAAGTTVDAFGFDLTPLYAQRESWAGRVAELKAERQRIKRAFDEITIARRATEEAIDALRETYPQMWRPEMEQEYDALLARTPRRGTAMPPVGLLDAWSTLRCTVERSFFHAGNGGTTCRHNKDNNDSSSETCYSGFRKDEGGEAVPDGGRSASAGSSGSQDEPPEHEVQEHEVQEHEVQEHEVRETMTAAGRTEPGGRVRPSPGAAAQAEPVGGLAADLVPAAIREACPATMAYGRPARTPSEVVALGAFLRPMLGANETVWTEAVASIGPLRAAVAVIYVTQLYEDDLNRGGDSRIRNPGGYLRAFVRMVASGKIDLAADLLAMRRRRMGT</sequence>
<dbReference type="NCBIfam" id="NF040974">
    <property type="entry name" value="RepABC_RepC"/>
    <property type="match status" value="1"/>
</dbReference>
<evidence type="ECO:0000313" key="5">
    <source>
        <dbReference type="Proteomes" id="UP000249590"/>
    </source>
</evidence>
<dbReference type="EMBL" id="QHHQ01000009">
    <property type="protein sequence ID" value="RAH97252.1"/>
    <property type="molecule type" value="Genomic_DNA"/>
</dbReference>
<feature type="compositionally biased region" description="Basic and acidic residues" evidence="1">
    <location>
        <begin position="281"/>
        <end position="303"/>
    </location>
</feature>
<evidence type="ECO:0000313" key="4">
    <source>
        <dbReference type="EMBL" id="RAH97252.1"/>
    </source>
</evidence>
<dbReference type="Pfam" id="PF11800">
    <property type="entry name" value="RP-C_C"/>
    <property type="match status" value="1"/>
</dbReference>
<dbReference type="Pfam" id="PF03428">
    <property type="entry name" value="RP-C"/>
    <property type="match status" value="1"/>
</dbReference>
<dbReference type="InterPro" id="IPR047611">
    <property type="entry name" value="RepABC_RepC"/>
</dbReference>
<dbReference type="OrthoDB" id="7488837at2"/>
<evidence type="ECO:0000256" key="1">
    <source>
        <dbReference type="SAM" id="MobiDB-lite"/>
    </source>
</evidence>
<proteinExistence type="predicted"/>
<evidence type="ECO:0000259" key="3">
    <source>
        <dbReference type="Pfam" id="PF11800"/>
    </source>
</evidence>
<dbReference type="AlphaFoldDB" id="A0A8B2NNJ5"/>
<reference evidence="4 5" key="1">
    <citation type="submission" date="2018-05" db="EMBL/GenBank/DDBJ databases">
        <title>Acuticoccus sediminis sp. nov., isolated from deep-sea sediment of Indian Ocean.</title>
        <authorList>
            <person name="Liu X."/>
            <person name="Lai Q."/>
            <person name="Du Y."/>
            <person name="Sun F."/>
            <person name="Zhang X."/>
            <person name="Wang S."/>
            <person name="Shao Z."/>
        </authorList>
    </citation>
    <scope>NUCLEOTIDE SEQUENCE [LARGE SCALE GENOMIC DNA]</scope>
    <source>
        <strain evidence="4 5">PTG4-2</strain>
    </source>
</reference>
<dbReference type="Proteomes" id="UP000249590">
    <property type="component" value="Unassembled WGS sequence"/>
</dbReference>
<dbReference type="InterPro" id="IPR005090">
    <property type="entry name" value="RepC_N"/>
</dbReference>
<feature type="domain" description="Plasmid replication protein C C-terminal" evidence="3">
    <location>
        <begin position="342"/>
        <end position="445"/>
    </location>
</feature>
<gene>
    <name evidence="4" type="ORF">DLJ53_29015</name>
</gene>
<organism evidence="4 5">
    <name type="scientific">Acuticoccus sediminis</name>
    <dbReference type="NCBI Taxonomy" id="2184697"/>
    <lineage>
        <taxon>Bacteria</taxon>
        <taxon>Pseudomonadati</taxon>
        <taxon>Pseudomonadota</taxon>
        <taxon>Alphaproteobacteria</taxon>
        <taxon>Hyphomicrobiales</taxon>
        <taxon>Amorphaceae</taxon>
        <taxon>Acuticoccus</taxon>
    </lineage>
</organism>
<keyword evidence="5" id="KW-1185">Reference proteome</keyword>
<feature type="compositionally biased region" description="Low complexity" evidence="1">
    <location>
        <begin position="266"/>
        <end position="277"/>
    </location>
</feature>
<dbReference type="RefSeq" id="WP_111351748.1">
    <property type="nucleotide sequence ID" value="NZ_QHHQ01000009.1"/>
</dbReference>
<protein>
    <submittedName>
        <fullName evidence="4">Replication protein C</fullName>
    </submittedName>
</protein>